<accession>A0A517RAX9</accession>
<reference evidence="1 2" key="1">
    <citation type="submission" date="2019-02" db="EMBL/GenBank/DDBJ databases">
        <title>Deep-cultivation of Planctomycetes and their phenomic and genomic characterization uncovers novel biology.</title>
        <authorList>
            <person name="Wiegand S."/>
            <person name="Jogler M."/>
            <person name="Boedeker C."/>
            <person name="Pinto D."/>
            <person name="Vollmers J."/>
            <person name="Rivas-Marin E."/>
            <person name="Kohn T."/>
            <person name="Peeters S.H."/>
            <person name="Heuer A."/>
            <person name="Rast P."/>
            <person name="Oberbeckmann S."/>
            <person name="Bunk B."/>
            <person name="Jeske O."/>
            <person name="Meyerdierks A."/>
            <person name="Storesund J.E."/>
            <person name="Kallscheuer N."/>
            <person name="Luecker S."/>
            <person name="Lage O.M."/>
            <person name="Pohl T."/>
            <person name="Merkel B.J."/>
            <person name="Hornburger P."/>
            <person name="Mueller R.-W."/>
            <person name="Bruemmer F."/>
            <person name="Labrenz M."/>
            <person name="Spormann A.M."/>
            <person name="Op den Camp H."/>
            <person name="Overmann J."/>
            <person name="Amann R."/>
            <person name="Jetten M.S.M."/>
            <person name="Mascher T."/>
            <person name="Medema M.H."/>
            <person name="Devos D.P."/>
            <person name="Kaster A.-K."/>
            <person name="Ovreas L."/>
            <person name="Rohde M."/>
            <person name="Galperin M.Y."/>
            <person name="Jogler C."/>
        </authorList>
    </citation>
    <scope>NUCLEOTIDE SEQUENCE [LARGE SCALE GENOMIC DNA]</scope>
    <source>
        <strain evidence="1 2">Pan241w</strain>
    </source>
</reference>
<protein>
    <submittedName>
        <fullName evidence="1">Uncharacterized protein</fullName>
    </submittedName>
</protein>
<evidence type="ECO:0000313" key="1">
    <source>
        <dbReference type="EMBL" id="QDT41042.1"/>
    </source>
</evidence>
<dbReference type="AlphaFoldDB" id="A0A517RAX9"/>
<evidence type="ECO:0000313" key="2">
    <source>
        <dbReference type="Proteomes" id="UP000317171"/>
    </source>
</evidence>
<dbReference type="KEGG" id="gaz:Pan241w_11010"/>
<sequence>MSEPQNARDWLPKVTSHAELEIAAQVLEKFAEEIERVDLNNTEGNIKNYLANMARSNARILRNTELTK</sequence>
<dbReference type="EMBL" id="CP036269">
    <property type="protein sequence ID" value="QDT41042.1"/>
    <property type="molecule type" value="Genomic_DNA"/>
</dbReference>
<organism evidence="1 2">
    <name type="scientific">Gimesia alba</name>
    <dbReference type="NCBI Taxonomy" id="2527973"/>
    <lineage>
        <taxon>Bacteria</taxon>
        <taxon>Pseudomonadati</taxon>
        <taxon>Planctomycetota</taxon>
        <taxon>Planctomycetia</taxon>
        <taxon>Planctomycetales</taxon>
        <taxon>Planctomycetaceae</taxon>
        <taxon>Gimesia</taxon>
    </lineage>
</organism>
<gene>
    <name evidence="1" type="ORF">Pan241w_11010</name>
</gene>
<proteinExistence type="predicted"/>
<keyword evidence="2" id="KW-1185">Reference proteome</keyword>
<dbReference type="RefSeq" id="WP_145211994.1">
    <property type="nucleotide sequence ID" value="NZ_CP036269.1"/>
</dbReference>
<dbReference type="Proteomes" id="UP000317171">
    <property type="component" value="Chromosome"/>
</dbReference>
<name>A0A517RAX9_9PLAN</name>